<dbReference type="InParanoid" id="A0A024FUH3"/>
<gene>
    <name evidence="1" type="ORF">BN9_116770</name>
</gene>
<comment type="caution">
    <text evidence="1">The sequence shown here is derived from an EMBL/GenBank/DDBJ whole genome shotgun (WGS) entry which is preliminary data.</text>
</comment>
<name>A0A024FUH3_9STRA</name>
<dbReference type="EMBL" id="CAIX01000401">
    <property type="protein sequence ID" value="CCI10780.1"/>
    <property type="molecule type" value="Genomic_DNA"/>
</dbReference>
<evidence type="ECO:0000313" key="1">
    <source>
        <dbReference type="EMBL" id="CCI10780.1"/>
    </source>
</evidence>
<dbReference type="Proteomes" id="UP000053237">
    <property type="component" value="Unassembled WGS sequence"/>
</dbReference>
<dbReference type="AlphaFoldDB" id="A0A024FUH3"/>
<reference evidence="1 2" key="1">
    <citation type="submission" date="2012-05" db="EMBL/GenBank/DDBJ databases">
        <title>Recombination and specialization in a pathogen metapopulation.</title>
        <authorList>
            <person name="Gardiner A."/>
            <person name="Kemen E."/>
            <person name="Schultz-Larsen T."/>
            <person name="MacLean D."/>
            <person name="Van Oosterhout C."/>
            <person name="Jones J.D.G."/>
        </authorList>
    </citation>
    <scope>NUCLEOTIDE SEQUENCE [LARGE SCALE GENOMIC DNA]</scope>
    <source>
        <strain evidence="1 2">Ac Nc2</strain>
    </source>
</reference>
<accession>A0A024FUH3</accession>
<keyword evidence="2" id="KW-1185">Reference proteome</keyword>
<proteinExistence type="predicted"/>
<evidence type="ECO:0000313" key="2">
    <source>
        <dbReference type="Proteomes" id="UP000053237"/>
    </source>
</evidence>
<protein>
    <submittedName>
        <fullName evidence="1">Uncharacterized protein</fullName>
    </submittedName>
</protein>
<sequence>MLRVHNVLRVSKEHTKTKTNERAFAGSCRQARSVLSVLGEHTKSIVQRGAFIMQDYQREFAESSECIQFLTREKKSKTYQRKYKETLLRDFERLKCFKCCFRGCTERKTNQEKFREAFWRDSLQVELLLVFQE</sequence>
<organism evidence="1 2">
    <name type="scientific">Albugo candida</name>
    <dbReference type="NCBI Taxonomy" id="65357"/>
    <lineage>
        <taxon>Eukaryota</taxon>
        <taxon>Sar</taxon>
        <taxon>Stramenopiles</taxon>
        <taxon>Oomycota</taxon>
        <taxon>Peronosporomycetes</taxon>
        <taxon>Albuginales</taxon>
        <taxon>Albuginaceae</taxon>
        <taxon>Albugo</taxon>
    </lineage>
</organism>